<gene>
    <name evidence="1" type="ORF">FVP01_23150</name>
</gene>
<dbReference type="EMBL" id="VRMQ01000011">
    <property type="protein sequence ID" value="TXN13597.1"/>
    <property type="molecule type" value="Genomic_DNA"/>
</dbReference>
<proteinExistence type="predicted"/>
<reference evidence="1 2" key="1">
    <citation type="submission" date="2019-08" db="EMBL/GenBank/DDBJ databases">
        <title>Emerging of two pre-pandemic pathogenic O4:KUT lineages of Vibrio parahaemolyticus in coastal eastern China.</title>
        <authorList>
            <person name="Yu H."/>
        </authorList>
    </citation>
    <scope>NUCLEOTIDE SEQUENCE [LARGE SCALE GENOMIC DNA]</scope>
    <source>
        <strain evidence="1 2">HZ17-383</strain>
    </source>
</reference>
<evidence type="ECO:0000313" key="2">
    <source>
        <dbReference type="Proteomes" id="UP000321504"/>
    </source>
</evidence>
<accession>A0AA46L1B5</accession>
<protein>
    <submittedName>
        <fullName evidence="1">DUF3265 domain-containing protein</fullName>
    </submittedName>
</protein>
<dbReference type="AlphaFoldDB" id="A0AA46L1B5"/>
<comment type="caution">
    <text evidence="1">The sequence shown here is derived from an EMBL/GenBank/DDBJ whole genome shotgun (WGS) entry which is preliminary data.</text>
</comment>
<evidence type="ECO:0000313" key="1">
    <source>
        <dbReference type="EMBL" id="TXN13597.1"/>
    </source>
</evidence>
<sequence>MHLTKRLRGIWHAWHFRFALGSVIKSLCGSFCSACLHPLTRR</sequence>
<dbReference type="Proteomes" id="UP000321504">
    <property type="component" value="Unassembled WGS sequence"/>
</dbReference>
<name>A0AA46L1B5_VIBPH</name>
<organism evidence="1 2">
    <name type="scientific">Vibrio parahaemolyticus</name>
    <dbReference type="NCBI Taxonomy" id="670"/>
    <lineage>
        <taxon>Bacteria</taxon>
        <taxon>Pseudomonadati</taxon>
        <taxon>Pseudomonadota</taxon>
        <taxon>Gammaproteobacteria</taxon>
        <taxon>Vibrionales</taxon>
        <taxon>Vibrionaceae</taxon>
        <taxon>Vibrio</taxon>
    </lineage>
</organism>